<feature type="transmembrane region" description="Helical" evidence="1">
    <location>
        <begin position="35"/>
        <end position="53"/>
    </location>
</feature>
<comment type="caution">
    <text evidence="2">The sequence shown here is derived from an EMBL/GenBank/DDBJ whole genome shotgun (WGS) entry which is preliminary data.</text>
</comment>
<keyword evidence="1" id="KW-0812">Transmembrane</keyword>
<name>A0A6A5H2K6_CAERE</name>
<dbReference type="EMBL" id="WUAV01000003">
    <property type="protein sequence ID" value="KAF1760712.1"/>
    <property type="molecule type" value="Genomic_DNA"/>
</dbReference>
<gene>
    <name evidence="2" type="ORF">GCK72_008961</name>
</gene>
<reference evidence="2 3" key="1">
    <citation type="submission" date="2019-12" db="EMBL/GenBank/DDBJ databases">
        <title>Chromosome-level assembly of the Caenorhabditis remanei genome.</title>
        <authorList>
            <person name="Teterina A.A."/>
            <person name="Willis J.H."/>
            <person name="Phillips P.C."/>
        </authorList>
    </citation>
    <scope>NUCLEOTIDE SEQUENCE [LARGE SCALE GENOMIC DNA]</scope>
    <source>
        <strain evidence="2 3">PX506</strain>
        <tissue evidence="2">Whole organism</tissue>
    </source>
</reference>
<sequence length="80" mass="9301">MDEFTELKKGLVFMTLFDMLFSFFETANHVSLNELGRCLLVYYIAILAYLLNVRVTSKWIVYFQALLVFLFAGFLSAVLM</sequence>
<evidence type="ECO:0000256" key="1">
    <source>
        <dbReference type="SAM" id="Phobius"/>
    </source>
</evidence>
<protein>
    <submittedName>
        <fullName evidence="2">Uncharacterized protein</fullName>
    </submittedName>
</protein>
<feature type="transmembrane region" description="Helical" evidence="1">
    <location>
        <begin position="59"/>
        <end position="79"/>
    </location>
</feature>
<dbReference type="CTD" id="78774804"/>
<dbReference type="KEGG" id="crq:GCK72_008961"/>
<dbReference type="Proteomes" id="UP000483820">
    <property type="component" value="Chromosome III"/>
</dbReference>
<evidence type="ECO:0000313" key="3">
    <source>
        <dbReference type="Proteomes" id="UP000483820"/>
    </source>
</evidence>
<keyword evidence="1" id="KW-0472">Membrane</keyword>
<dbReference type="RefSeq" id="XP_053586713.1">
    <property type="nucleotide sequence ID" value="XM_053727136.1"/>
</dbReference>
<accession>A0A6A5H2K6</accession>
<keyword evidence="1" id="KW-1133">Transmembrane helix</keyword>
<organism evidence="2 3">
    <name type="scientific">Caenorhabditis remanei</name>
    <name type="common">Caenorhabditis vulgaris</name>
    <dbReference type="NCBI Taxonomy" id="31234"/>
    <lineage>
        <taxon>Eukaryota</taxon>
        <taxon>Metazoa</taxon>
        <taxon>Ecdysozoa</taxon>
        <taxon>Nematoda</taxon>
        <taxon>Chromadorea</taxon>
        <taxon>Rhabditida</taxon>
        <taxon>Rhabditina</taxon>
        <taxon>Rhabditomorpha</taxon>
        <taxon>Rhabditoidea</taxon>
        <taxon>Rhabditidae</taxon>
        <taxon>Peloderinae</taxon>
        <taxon>Caenorhabditis</taxon>
    </lineage>
</organism>
<evidence type="ECO:0000313" key="2">
    <source>
        <dbReference type="EMBL" id="KAF1760712.1"/>
    </source>
</evidence>
<dbReference type="GeneID" id="78774804"/>
<proteinExistence type="predicted"/>
<feature type="transmembrane region" description="Helical" evidence="1">
    <location>
        <begin position="12"/>
        <end position="28"/>
    </location>
</feature>
<dbReference type="AlphaFoldDB" id="A0A6A5H2K6"/>